<evidence type="ECO:0000256" key="1">
    <source>
        <dbReference type="ARBA" id="ARBA00012528"/>
    </source>
</evidence>
<evidence type="ECO:0000256" key="3">
    <source>
        <dbReference type="SAM" id="Phobius"/>
    </source>
</evidence>
<evidence type="ECO:0000256" key="2">
    <source>
        <dbReference type="ARBA" id="ARBA00034247"/>
    </source>
</evidence>
<evidence type="ECO:0000259" key="5">
    <source>
        <dbReference type="PROSITE" id="PS50887"/>
    </source>
</evidence>
<dbReference type="InterPro" id="IPR050469">
    <property type="entry name" value="Diguanylate_Cyclase"/>
</dbReference>
<feature type="transmembrane region" description="Helical" evidence="3">
    <location>
        <begin position="361"/>
        <end position="383"/>
    </location>
</feature>
<dbReference type="InterPro" id="IPR029787">
    <property type="entry name" value="Nucleotide_cyclase"/>
</dbReference>
<keyword evidence="3" id="KW-1133">Transmembrane helix</keyword>
<name>A0ABX9A608_9SPHN</name>
<dbReference type="SUPFAM" id="SSF55073">
    <property type="entry name" value="Nucleotide cyclase"/>
    <property type="match status" value="1"/>
</dbReference>
<keyword evidence="3" id="KW-0812">Transmembrane</keyword>
<feature type="signal peptide" evidence="4">
    <location>
        <begin position="1"/>
        <end position="26"/>
    </location>
</feature>
<feature type="transmembrane region" description="Helical" evidence="3">
    <location>
        <begin position="202"/>
        <end position="219"/>
    </location>
</feature>
<feature type="domain" description="GGDEF" evidence="5">
    <location>
        <begin position="424"/>
        <end position="556"/>
    </location>
</feature>
<feature type="transmembrane region" description="Helical" evidence="3">
    <location>
        <begin position="327"/>
        <end position="346"/>
    </location>
</feature>
<feature type="transmembrane region" description="Helical" evidence="3">
    <location>
        <begin position="175"/>
        <end position="195"/>
    </location>
</feature>
<dbReference type="PANTHER" id="PTHR45138">
    <property type="entry name" value="REGULATORY COMPONENTS OF SENSORY TRANSDUCTION SYSTEM"/>
    <property type="match status" value="1"/>
</dbReference>
<feature type="transmembrane region" description="Helical" evidence="3">
    <location>
        <begin position="239"/>
        <end position="259"/>
    </location>
</feature>
<dbReference type="RefSeq" id="WP_221430982.1">
    <property type="nucleotide sequence ID" value="NZ_CP081294.1"/>
</dbReference>
<reference evidence="6 7" key="1">
    <citation type="submission" date="2021-08" db="EMBL/GenBank/DDBJ databases">
        <title>Comparative Genomics Analysis of the Genus Qipengyuania Reveals Extensive Genetic Diversity and Metabolic Versatility, Including the Description of Fifteen Novel Species.</title>
        <authorList>
            <person name="Liu Y."/>
        </authorList>
    </citation>
    <scope>NUCLEOTIDE SEQUENCE [LARGE SCALE GENOMIC DNA]</scope>
    <source>
        <strain evidence="6 7">1NDH1</strain>
    </source>
</reference>
<dbReference type="Proteomes" id="UP000824321">
    <property type="component" value="Chromosome"/>
</dbReference>
<dbReference type="PROSITE" id="PS50887">
    <property type="entry name" value="GGDEF"/>
    <property type="match status" value="1"/>
</dbReference>
<keyword evidence="7" id="KW-1185">Reference proteome</keyword>
<gene>
    <name evidence="6" type="ORF">K3136_00475</name>
</gene>
<dbReference type="Gene3D" id="3.30.70.270">
    <property type="match status" value="1"/>
</dbReference>
<feature type="transmembrane region" description="Helical" evidence="3">
    <location>
        <begin position="300"/>
        <end position="320"/>
    </location>
</feature>
<dbReference type="PANTHER" id="PTHR45138:SF9">
    <property type="entry name" value="DIGUANYLATE CYCLASE DGCM-RELATED"/>
    <property type="match status" value="1"/>
</dbReference>
<dbReference type="InterPro" id="IPR011623">
    <property type="entry name" value="7TMR_DISM_rcpt_extracell_dom1"/>
</dbReference>
<dbReference type="EMBL" id="CP081294">
    <property type="protein sequence ID" value="QZD95242.1"/>
    <property type="molecule type" value="Genomic_DNA"/>
</dbReference>
<dbReference type="InterPro" id="IPR043128">
    <property type="entry name" value="Rev_trsase/Diguanyl_cyclase"/>
</dbReference>
<keyword evidence="3" id="KW-0472">Membrane</keyword>
<proteinExistence type="predicted"/>
<dbReference type="SMART" id="SM00267">
    <property type="entry name" value="GGDEF"/>
    <property type="match status" value="1"/>
</dbReference>
<dbReference type="Pfam" id="PF07695">
    <property type="entry name" value="7TMR-DISM_7TM"/>
    <property type="match status" value="1"/>
</dbReference>
<dbReference type="NCBIfam" id="TIGR00254">
    <property type="entry name" value="GGDEF"/>
    <property type="match status" value="1"/>
</dbReference>
<comment type="catalytic activity">
    <reaction evidence="2">
        <text>2 GTP = 3',3'-c-di-GMP + 2 diphosphate</text>
        <dbReference type="Rhea" id="RHEA:24898"/>
        <dbReference type="ChEBI" id="CHEBI:33019"/>
        <dbReference type="ChEBI" id="CHEBI:37565"/>
        <dbReference type="ChEBI" id="CHEBI:58805"/>
        <dbReference type="EC" id="2.7.7.65"/>
    </reaction>
</comment>
<sequence>MGQRAFAWLWGMLAVVLCGIATPASARDYHLGDLLCVGGAVSASEAFDLPAHALDCSTTRFANRSPFLRTHADVVGLVPSGEGALFWQTDPSSFDSMLLLFTYDNGEQRLVDVDPQMAARNWFVRTRFSVPVPEVDAELVAIDAVIERPRTYATARDVRLVAVVEAMKQHYSRSLVYALVCGLLIAPLIFDLLFLRMLRSRFILWHMGLTFGLLGFVYFNSGLVFASFPDFPLDARYQLNTLTLAFATACAVMFALDITEEGFVAAGIRKVLIALVTFMLVIRFAMMLDLEIWRMNDYNLYLFSILPVSIALIAAIFCAFKRGSRVAIYLLAAFFPILVGGVIRLLMEFTFVSKEFPIDDLLFLAMVLLVLGTSAAVGDRFMVLRVERDRARINALKMQRMAHSDALTGVANRRAFDALERIEDGQALIMADIDHFKAINDAMGHAVGDAVLADTAGTFRRAFSDDKSARIYRLGGEEFAVVFDCWDQQTLRDTAEAVRRKVDGVKRRREGDLPNVTISIGGTLGRGRSLARVYEEADKALYRAKQSGRNRVVISG</sequence>
<dbReference type="Pfam" id="PF00990">
    <property type="entry name" value="GGDEF"/>
    <property type="match status" value="1"/>
</dbReference>
<keyword evidence="4" id="KW-0732">Signal</keyword>
<feature type="chain" id="PRO_5045856205" description="diguanylate cyclase" evidence="4">
    <location>
        <begin position="27"/>
        <end position="556"/>
    </location>
</feature>
<dbReference type="InterPro" id="IPR000160">
    <property type="entry name" value="GGDEF_dom"/>
</dbReference>
<feature type="transmembrane region" description="Helical" evidence="3">
    <location>
        <begin position="271"/>
        <end position="288"/>
    </location>
</feature>
<evidence type="ECO:0000313" key="7">
    <source>
        <dbReference type="Proteomes" id="UP000824321"/>
    </source>
</evidence>
<evidence type="ECO:0000313" key="6">
    <source>
        <dbReference type="EMBL" id="QZD95242.1"/>
    </source>
</evidence>
<dbReference type="CDD" id="cd01949">
    <property type="entry name" value="GGDEF"/>
    <property type="match status" value="1"/>
</dbReference>
<accession>A0ABX9A608</accession>
<protein>
    <recommendedName>
        <fullName evidence="1">diguanylate cyclase</fullName>
        <ecNumber evidence="1">2.7.7.65</ecNumber>
    </recommendedName>
</protein>
<evidence type="ECO:0000256" key="4">
    <source>
        <dbReference type="SAM" id="SignalP"/>
    </source>
</evidence>
<dbReference type="EC" id="2.7.7.65" evidence="1"/>
<organism evidence="6 7">
    <name type="scientific">Qipengyuania gelatinilytica</name>
    <dbReference type="NCBI Taxonomy" id="2867231"/>
    <lineage>
        <taxon>Bacteria</taxon>
        <taxon>Pseudomonadati</taxon>
        <taxon>Pseudomonadota</taxon>
        <taxon>Alphaproteobacteria</taxon>
        <taxon>Sphingomonadales</taxon>
        <taxon>Erythrobacteraceae</taxon>
        <taxon>Qipengyuania</taxon>
    </lineage>
</organism>